<evidence type="ECO:0000256" key="4">
    <source>
        <dbReference type="ARBA" id="ARBA00022857"/>
    </source>
</evidence>
<evidence type="ECO:0000313" key="7">
    <source>
        <dbReference type="EMBL" id="MYZ49557.1"/>
    </source>
</evidence>
<dbReference type="Pfam" id="PF00724">
    <property type="entry name" value="Oxidored_FMN"/>
    <property type="match status" value="1"/>
</dbReference>
<dbReference type="AlphaFoldDB" id="A0A964T900"/>
<dbReference type="InterPro" id="IPR013785">
    <property type="entry name" value="Aldolase_TIM"/>
</dbReference>
<dbReference type="GO" id="GO:0010181">
    <property type="term" value="F:FMN binding"/>
    <property type="evidence" value="ECO:0007669"/>
    <property type="project" value="InterPro"/>
</dbReference>
<keyword evidence="5" id="KW-0560">Oxidoreductase</keyword>
<feature type="domain" description="NADH:flavin oxidoreductase/NADH oxidase N-terminal" evidence="6">
    <location>
        <begin position="4"/>
        <end position="337"/>
    </location>
</feature>
<dbReference type="InterPro" id="IPR001155">
    <property type="entry name" value="OxRdtase_FMN_N"/>
</dbReference>
<dbReference type="PANTHER" id="PTHR43303">
    <property type="entry name" value="NADPH DEHYDROGENASE C23G7.10C-RELATED"/>
    <property type="match status" value="1"/>
</dbReference>
<organism evidence="7 8">
    <name type="scientific">Propylenella binzhouense</name>
    <dbReference type="NCBI Taxonomy" id="2555902"/>
    <lineage>
        <taxon>Bacteria</taxon>
        <taxon>Pseudomonadati</taxon>
        <taxon>Pseudomonadota</taxon>
        <taxon>Alphaproteobacteria</taxon>
        <taxon>Hyphomicrobiales</taxon>
        <taxon>Propylenellaceae</taxon>
        <taxon>Propylenella</taxon>
    </lineage>
</organism>
<name>A0A964T900_9HYPH</name>
<dbReference type="InterPro" id="IPR044152">
    <property type="entry name" value="YqjM-like"/>
</dbReference>
<evidence type="ECO:0000256" key="3">
    <source>
        <dbReference type="ARBA" id="ARBA00022643"/>
    </source>
</evidence>
<evidence type="ECO:0000313" key="8">
    <source>
        <dbReference type="Proteomes" id="UP000773614"/>
    </source>
</evidence>
<evidence type="ECO:0000256" key="1">
    <source>
        <dbReference type="ARBA" id="ARBA00001917"/>
    </source>
</evidence>
<dbReference type="OrthoDB" id="9804454at2"/>
<keyword evidence="3" id="KW-0288">FMN</keyword>
<keyword evidence="8" id="KW-1185">Reference proteome</keyword>
<comment type="cofactor">
    <cofactor evidence="1">
        <name>FMN</name>
        <dbReference type="ChEBI" id="CHEBI:58210"/>
    </cofactor>
</comment>
<keyword evidence="2" id="KW-0285">Flavoprotein</keyword>
<protein>
    <submittedName>
        <fullName evidence="7">NADH:flavin oxidoreductase/NADH oxidase</fullName>
    </submittedName>
</protein>
<dbReference type="Proteomes" id="UP000773614">
    <property type="component" value="Unassembled WGS sequence"/>
</dbReference>
<keyword evidence="4" id="KW-0521">NADP</keyword>
<dbReference type="RefSeq" id="WP_161141896.1">
    <property type="nucleotide sequence ID" value="NZ_SPKJ01000080.1"/>
</dbReference>
<dbReference type="EMBL" id="SPKJ01000080">
    <property type="protein sequence ID" value="MYZ49557.1"/>
    <property type="molecule type" value="Genomic_DNA"/>
</dbReference>
<dbReference type="SUPFAM" id="SSF51395">
    <property type="entry name" value="FMN-linked oxidoreductases"/>
    <property type="match status" value="1"/>
</dbReference>
<evidence type="ECO:0000256" key="5">
    <source>
        <dbReference type="ARBA" id="ARBA00023002"/>
    </source>
</evidence>
<comment type="caution">
    <text evidence="7">The sequence shown here is derived from an EMBL/GenBank/DDBJ whole genome shotgun (WGS) entry which is preliminary data.</text>
</comment>
<dbReference type="PANTHER" id="PTHR43303:SF4">
    <property type="entry name" value="NADPH DEHYDROGENASE C23G7.10C-RELATED"/>
    <property type="match status" value="1"/>
</dbReference>
<evidence type="ECO:0000259" key="6">
    <source>
        <dbReference type="Pfam" id="PF00724"/>
    </source>
</evidence>
<evidence type="ECO:0000256" key="2">
    <source>
        <dbReference type="ARBA" id="ARBA00022630"/>
    </source>
</evidence>
<sequence length="370" mass="39614">MAALFSPFRLGGLELANRITISPMCQYSAVGGSMTDWHVAHLASLALSGAGLLVIEATGVEPRGRISPEDTGLWSDDNEAALSRVLDRVRAVSPIPIGIQLAHAGRKAATYSPWTGSGSVPDEKGGWDTIAPSAVPFREGWRVPRAMTRADMEAVRDAFVAAARRAARLGLRYAELHFAHGYLMSTFLSPLSNRRTDEYGGSLENRMRFPLEVAAAVRAVWPAEAALAVRVNGSDFTAGGWTPEEAGVFARALRDIGMDGVTVSGGGVDPRQEIQAGPGYQLAFAEHVRKVSGIPTTTVGMILTPRQAEAIVAEGKADLVALARAILFDPRWPFHAARVLGIDLAYPPQYDRADPKHWRGGDLLLAGLSD</sequence>
<dbReference type="GO" id="GO:0003959">
    <property type="term" value="F:NADPH dehydrogenase activity"/>
    <property type="evidence" value="ECO:0007669"/>
    <property type="project" value="InterPro"/>
</dbReference>
<gene>
    <name evidence="7" type="ORF">E4O86_17745</name>
</gene>
<dbReference type="GO" id="GO:0050661">
    <property type="term" value="F:NADP binding"/>
    <property type="evidence" value="ECO:0007669"/>
    <property type="project" value="InterPro"/>
</dbReference>
<accession>A0A964T900</accession>
<reference evidence="7" key="1">
    <citation type="submission" date="2019-03" db="EMBL/GenBank/DDBJ databases">
        <title>Afifella sp. nov., isolated from activated sludge.</title>
        <authorList>
            <person name="Li Q."/>
            <person name="Liu Y."/>
        </authorList>
    </citation>
    <scope>NUCLEOTIDE SEQUENCE</scope>
    <source>
        <strain evidence="7">L72</strain>
    </source>
</reference>
<dbReference type="CDD" id="cd02932">
    <property type="entry name" value="OYE_YqiM_FMN"/>
    <property type="match status" value="1"/>
</dbReference>
<proteinExistence type="predicted"/>
<dbReference type="Gene3D" id="3.20.20.70">
    <property type="entry name" value="Aldolase class I"/>
    <property type="match status" value="1"/>
</dbReference>